<feature type="binding site" evidence="9">
    <location>
        <position position="8"/>
    </location>
    <ligand>
        <name>Mg(2+)</name>
        <dbReference type="ChEBI" id="CHEBI:18420"/>
        <note>catalytic</note>
    </ligand>
</feature>
<dbReference type="InterPro" id="IPR019199">
    <property type="entry name" value="Virulence_VapD/CRISPR_Cas2"/>
</dbReference>
<keyword evidence="7 9" id="KW-0460">Magnesium</keyword>
<dbReference type="Gene3D" id="3.30.70.240">
    <property type="match status" value="1"/>
</dbReference>
<evidence type="ECO:0000256" key="7">
    <source>
        <dbReference type="ARBA" id="ARBA00022842"/>
    </source>
</evidence>
<dbReference type="EC" id="3.1.-.-" evidence="9"/>
<reference evidence="10 11" key="1">
    <citation type="submission" date="2022-08" db="EMBL/GenBank/DDBJ databases">
        <title>Proteogenomics of the novel Dehalobacterium formicoaceticum strain EZ94 highlights a key role of methyltransferases during anaerobic dichloromethane degradation.</title>
        <authorList>
            <person name="Wasmund K."/>
        </authorList>
    </citation>
    <scope>NUCLEOTIDE SEQUENCE [LARGE SCALE GENOMIC DNA]</scope>
    <source>
        <strain evidence="10 11">EZ94</strain>
    </source>
</reference>
<evidence type="ECO:0000256" key="2">
    <source>
        <dbReference type="ARBA" id="ARBA00009959"/>
    </source>
</evidence>
<dbReference type="NCBIfam" id="TIGR01573">
    <property type="entry name" value="cas2"/>
    <property type="match status" value="1"/>
</dbReference>
<evidence type="ECO:0000256" key="3">
    <source>
        <dbReference type="ARBA" id="ARBA00022722"/>
    </source>
</evidence>
<comment type="subunit">
    <text evidence="9">Homodimer, forms a heterotetramer with a Cas1 homodimer.</text>
</comment>
<keyword evidence="4 9" id="KW-0479">Metal-binding</keyword>
<dbReference type="CDD" id="cd09725">
    <property type="entry name" value="Cas2_I_II_III"/>
    <property type="match status" value="1"/>
</dbReference>
<comment type="similarity">
    <text evidence="2 9">Belongs to the CRISPR-associated endoribonuclease Cas2 protein family.</text>
</comment>
<proteinExistence type="inferred from homology"/>
<keyword evidence="11" id="KW-1185">Reference proteome</keyword>
<keyword evidence="3 9" id="KW-0540">Nuclease</keyword>
<comment type="cofactor">
    <cofactor evidence="1 9">
        <name>Mg(2+)</name>
        <dbReference type="ChEBI" id="CHEBI:18420"/>
    </cofactor>
</comment>
<dbReference type="PANTHER" id="PTHR34405">
    <property type="entry name" value="CRISPR-ASSOCIATED ENDORIBONUCLEASE CAS2"/>
    <property type="match status" value="1"/>
</dbReference>
<evidence type="ECO:0000256" key="8">
    <source>
        <dbReference type="ARBA" id="ARBA00023118"/>
    </source>
</evidence>
<evidence type="ECO:0000256" key="1">
    <source>
        <dbReference type="ARBA" id="ARBA00001946"/>
    </source>
</evidence>
<dbReference type="EMBL" id="JANPWE010000013">
    <property type="protein sequence ID" value="MCR6546874.1"/>
    <property type="molecule type" value="Genomic_DNA"/>
</dbReference>
<evidence type="ECO:0000313" key="11">
    <source>
        <dbReference type="Proteomes" id="UP001524944"/>
    </source>
</evidence>
<evidence type="ECO:0000313" key="10">
    <source>
        <dbReference type="EMBL" id="MCR6546874.1"/>
    </source>
</evidence>
<dbReference type="HAMAP" id="MF_01471">
    <property type="entry name" value="Cas2"/>
    <property type="match status" value="1"/>
</dbReference>
<gene>
    <name evidence="9 10" type="primary">cas2</name>
    <name evidence="10" type="ORF">NVS47_15365</name>
</gene>
<sequence length="87" mass="10204">MFVVLVYDMGEKRVTKALKRCRKYLNWVQNSVFEGEISESNLAKLKMELDKIIVTEEDSVIIYTLRTTRYSEREIMGLRKGGQDLII</sequence>
<dbReference type="PANTHER" id="PTHR34405:SF1">
    <property type="entry name" value="CRISPR-ASSOCIATED ENDORIBONUCLEASE CAS2"/>
    <property type="match status" value="1"/>
</dbReference>
<comment type="function">
    <text evidence="9">CRISPR (clustered regularly interspaced short palindromic repeat), is an adaptive immune system that provides protection against mobile genetic elements (viruses, transposable elements and conjugative plasmids). CRISPR clusters contain sequences complementary to antecedent mobile elements and target invading nucleic acids. CRISPR clusters are transcribed and processed into CRISPR RNA (crRNA). Functions as a ssRNA-specific endoribonuclease. Involved in the integration of spacer DNA into the CRISPR cassette.</text>
</comment>
<keyword evidence="6 9" id="KW-0378">Hydrolase</keyword>
<dbReference type="GO" id="GO:0004519">
    <property type="term" value="F:endonuclease activity"/>
    <property type="evidence" value="ECO:0007669"/>
    <property type="project" value="UniProtKB-KW"/>
</dbReference>
<keyword evidence="5 9" id="KW-0255">Endonuclease</keyword>
<evidence type="ECO:0000256" key="9">
    <source>
        <dbReference type="HAMAP-Rule" id="MF_01471"/>
    </source>
</evidence>
<protein>
    <recommendedName>
        <fullName evidence="9">CRISPR-associated endoribonuclease Cas2</fullName>
        <ecNumber evidence="9">3.1.-.-</ecNumber>
    </recommendedName>
</protein>
<dbReference type="InterPro" id="IPR021127">
    <property type="entry name" value="CRISPR_associated_Cas2"/>
</dbReference>
<evidence type="ECO:0000256" key="4">
    <source>
        <dbReference type="ARBA" id="ARBA00022723"/>
    </source>
</evidence>
<dbReference type="RefSeq" id="WP_089612273.1">
    <property type="nucleotide sequence ID" value="NZ_CP022121.1"/>
</dbReference>
<accession>A0ABT1Y7K6</accession>
<dbReference type="SUPFAM" id="SSF143430">
    <property type="entry name" value="TTP0101/SSO1404-like"/>
    <property type="match status" value="1"/>
</dbReference>
<name>A0ABT1Y7K6_9FIRM</name>
<evidence type="ECO:0000256" key="5">
    <source>
        <dbReference type="ARBA" id="ARBA00022759"/>
    </source>
</evidence>
<organism evidence="10 11">
    <name type="scientific">Dehalobacterium formicoaceticum</name>
    <dbReference type="NCBI Taxonomy" id="51515"/>
    <lineage>
        <taxon>Bacteria</taxon>
        <taxon>Bacillati</taxon>
        <taxon>Bacillota</taxon>
        <taxon>Clostridia</taxon>
        <taxon>Eubacteriales</taxon>
        <taxon>Peptococcaceae</taxon>
        <taxon>Dehalobacterium</taxon>
    </lineage>
</organism>
<comment type="caution">
    <text evidence="10">The sequence shown here is derived from an EMBL/GenBank/DDBJ whole genome shotgun (WGS) entry which is preliminary data.</text>
</comment>
<dbReference type="Proteomes" id="UP001524944">
    <property type="component" value="Unassembled WGS sequence"/>
</dbReference>
<evidence type="ECO:0000256" key="6">
    <source>
        <dbReference type="ARBA" id="ARBA00022801"/>
    </source>
</evidence>
<dbReference type="Pfam" id="PF09827">
    <property type="entry name" value="CRISPR_Cas2"/>
    <property type="match status" value="1"/>
</dbReference>
<keyword evidence="8 9" id="KW-0051">Antiviral defense</keyword>